<dbReference type="InterPro" id="IPR008824">
    <property type="entry name" value="RuvB-like_N"/>
</dbReference>
<dbReference type="CDD" id="cd00009">
    <property type="entry name" value="AAA"/>
    <property type="match status" value="1"/>
</dbReference>
<keyword evidence="4 9" id="KW-0378">Hydrolase</keyword>
<dbReference type="InterPro" id="IPR036388">
    <property type="entry name" value="WH-like_DNA-bd_sf"/>
</dbReference>
<evidence type="ECO:0000256" key="5">
    <source>
        <dbReference type="ARBA" id="ARBA00022840"/>
    </source>
</evidence>
<evidence type="ECO:0000256" key="1">
    <source>
        <dbReference type="ARBA" id="ARBA00022490"/>
    </source>
</evidence>
<comment type="subcellular location">
    <subcellularLocation>
        <location evidence="9">Cytoplasm</location>
    </subcellularLocation>
</comment>
<evidence type="ECO:0000259" key="11">
    <source>
        <dbReference type="SMART" id="SM00382"/>
    </source>
</evidence>
<dbReference type="NCBIfam" id="NF000868">
    <property type="entry name" value="PRK00080.1"/>
    <property type="match status" value="1"/>
</dbReference>
<dbReference type="Gene3D" id="1.10.10.10">
    <property type="entry name" value="Winged helix-like DNA-binding domain superfamily/Winged helix DNA-binding domain"/>
    <property type="match status" value="1"/>
</dbReference>
<comment type="caution">
    <text evidence="9">Lacks conserved residue(s) required for the propagation of feature annotation.</text>
</comment>
<dbReference type="Pfam" id="PF05496">
    <property type="entry name" value="RuvB_N"/>
    <property type="match status" value="1"/>
</dbReference>
<comment type="similarity">
    <text evidence="9">Belongs to the RuvB family.</text>
</comment>
<evidence type="ECO:0000256" key="6">
    <source>
        <dbReference type="ARBA" id="ARBA00023125"/>
    </source>
</evidence>
<dbReference type="InterPro" id="IPR036390">
    <property type="entry name" value="WH_DNA-bd_sf"/>
</dbReference>
<dbReference type="InterPro" id="IPR003593">
    <property type="entry name" value="AAA+_ATPase"/>
</dbReference>
<keyword evidence="3 9" id="KW-0227">DNA damage</keyword>
<dbReference type="GO" id="GO:0005737">
    <property type="term" value="C:cytoplasm"/>
    <property type="evidence" value="ECO:0007669"/>
    <property type="project" value="UniProtKB-SubCell"/>
</dbReference>
<feature type="binding site" evidence="9">
    <location>
        <position position="233"/>
    </location>
    <ligand>
        <name>ATP</name>
        <dbReference type="ChEBI" id="CHEBI:30616"/>
    </ligand>
</feature>
<dbReference type="GO" id="GO:0000400">
    <property type="term" value="F:four-way junction DNA binding"/>
    <property type="evidence" value="ECO:0007669"/>
    <property type="project" value="UniProtKB-UniRule"/>
</dbReference>
<evidence type="ECO:0000256" key="7">
    <source>
        <dbReference type="ARBA" id="ARBA00023172"/>
    </source>
</evidence>
<comment type="catalytic activity">
    <reaction evidence="9">
        <text>ATP + H2O = ADP + phosphate + H(+)</text>
        <dbReference type="Rhea" id="RHEA:13065"/>
        <dbReference type="ChEBI" id="CHEBI:15377"/>
        <dbReference type="ChEBI" id="CHEBI:15378"/>
        <dbReference type="ChEBI" id="CHEBI:30616"/>
        <dbReference type="ChEBI" id="CHEBI:43474"/>
        <dbReference type="ChEBI" id="CHEBI:456216"/>
    </reaction>
</comment>
<dbReference type="Pfam" id="PF17864">
    <property type="entry name" value="AAA_lid_4"/>
    <property type="match status" value="1"/>
</dbReference>
<dbReference type="SMART" id="SM00382">
    <property type="entry name" value="AAA"/>
    <property type="match status" value="1"/>
</dbReference>
<keyword evidence="5 9" id="KW-0067">ATP-binding</keyword>
<feature type="binding site" evidence="9">
    <location>
        <begin position="143"/>
        <end position="145"/>
    </location>
    <ligand>
        <name>ATP</name>
        <dbReference type="ChEBI" id="CHEBI:30616"/>
    </ligand>
</feature>
<feature type="domain" description="AAA+ ATPase" evidence="11">
    <location>
        <begin position="66"/>
        <end position="197"/>
    </location>
</feature>
<feature type="binding site" evidence="9">
    <location>
        <position position="77"/>
    </location>
    <ligand>
        <name>ATP</name>
        <dbReference type="ChEBI" id="CHEBI:30616"/>
    </ligand>
</feature>
<keyword evidence="1 9" id="KW-0963">Cytoplasm</keyword>
<dbReference type="GO" id="GO:0006281">
    <property type="term" value="P:DNA repair"/>
    <property type="evidence" value="ECO:0007669"/>
    <property type="project" value="UniProtKB-UniRule"/>
</dbReference>
<evidence type="ECO:0000313" key="12">
    <source>
        <dbReference type="EMBL" id="CAA9232880.1"/>
    </source>
</evidence>
<comment type="function">
    <text evidence="9">The RuvA-RuvB-RuvC complex processes Holliday junction (HJ) DNA during genetic recombination and DNA repair, while the RuvA-RuvB complex plays an important role in the rescue of blocked DNA replication forks via replication fork reversal (RFR). RuvA specifically binds to HJ cruciform DNA, conferring on it an open structure. The RuvB hexamer acts as an ATP-dependent pump, pulling dsDNA into and through the RuvAB complex. RuvB forms 2 homohexamers on either side of HJ DNA bound by 1 or 2 RuvA tetramers; 4 subunits per hexamer contact DNA at a time. Coordinated motions by a converter formed by DNA-disengaged RuvB subunits stimulates ATP hydrolysis and nucleotide exchange. Immobilization of the converter enables RuvB to convert the ATP-contained energy into a lever motion, pulling 2 nucleotides of DNA out of the RuvA tetramer per ATP hydrolyzed, thus driving DNA branch migration. The RuvB motors rotate together with the DNA substrate, which together with the progressing nucleotide cycle form the mechanistic basis for DNA recombination by continuous HJ branch migration. Branch migration allows RuvC to scan DNA until it finds its consensus sequence, where it cleaves and resolves cruciform DNA.</text>
</comment>
<reference evidence="12" key="1">
    <citation type="submission" date="2020-02" db="EMBL/GenBank/DDBJ databases">
        <authorList>
            <person name="Meier V. D."/>
        </authorList>
    </citation>
    <scope>NUCLEOTIDE SEQUENCE</scope>
    <source>
        <strain evidence="12">AVDCRST_MAG77</strain>
    </source>
</reference>
<dbReference type="GO" id="GO:0005524">
    <property type="term" value="F:ATP binding"/>
    <property type="evidence" value="ECO:0007669"/>
    <property type="project" value="UniProtKB-UniRule"/>
</dbReference>
<feature type="binding site" evidence="9">
    <location>
        <position position="36"/>
    </location>
    <ligand>
        <name>ATP</name>
        <dbReference type="ChEBI" id="CHEBI:30616"/>
    </ligand>
</feature>
<dbReference type="Pfam" id="PF05491">
    <property type="entry name" value="WHD_RuvB"/>
    <property type="match status" value="1"/>
</dbReference>
<dbReference type="GO" id="GO:0006310">
    <property type="term" value="P:DNA recombination"/>
    <property type="evidence" value="ECO:0007669"/>
    <property type="project" value="UniProtKB-UniRule"/>
</dbReference>
<dbReference type="GO" id="GO:0016787">
    <property type="term" value="F:hydrolase activity"/>
    <property type="evidence" value="ECO:0007669"/>
    <property type="project" value="UniProtKB-KW"/>
</dbReference>
<sequence>MAVEARAAAQSDTKLAAMASERLVSPQGNDDDESIRPRRLAEYVGQESIKEQLEIAIAAARARGEALEHVLLHGPPGLGKTTLSRIIAQELGATIKTTSGPALEHPGVLVSILSALNTRDVIFIDEIHRLNRLVEESLYPAMEDFMIDTVTGRGPAAQVFRFPLKRFTLIGATTRASLLTGPLRDRFGLSFHLEFYSQEAMEQLLVRAARVLRVQMDLEGGAEIARRSRRTPRVALRLLRRVRDYAQVMADGIITHEIARQGLNAHGVDELGLDDVDRRILEAILVRFKGGPVGLQNIAASIGEEAETLEDVYEPYLMQIGYLHRTPRGRVATDEAARHLDITPPGGPLIPAQPRLL</sequence>
<dbReference type="NCBIfam" id="TIGR00635">
    <property type="entry name" value="ruvB"/>
    <property type="match status" value="1"/>
</dbReference>
<evidence type="ECO:0000256" key="3">
    <source>
        <dbReference type="ARBA" id="ARBA00022763"/>
    </source>
</evidence>
<keyword evidence="2 9" id="KW-0547">Nucleotide-binding</keyword>
<dbReference type="GO" id="GO:0048476">
    <property type="term" value="C:Holliday junction resolvase complex"/>
    <property type="evidence" value="ECO:0007669"/>
    <property type="project" value="UniProtKB-UniRule"/>
</dbReference>
<protein>
    <recommendedName>
        <fullName evidence="9">Holliday junction branch migration complex subunit RuvB</fullName>
        <ecNumber evidence="9">3.6.4.-</ecNumber>
    </recommendedName>
</protein>
<dbReference type="SUPFAM" id="SSF52540">
    <property type="entry name" value="P-loop containing nucleoside triphosphate hydrolases"/>
    <property type="match status" value="1"/>
</dbReference>
<feature type="binding site" evidence="9">
    <location>
        <position position="330"/>
    </location>
    <ligand>
        <name>DNA</name>
        <dbReference type="ChEBI" id="CHEBI:16991"/>
    </ligand>
</feature>
<feature type="binding site" evidence="9">
    <location>
        <position position="80"/>
    </location>
    <ligand>
        <name>ATP</name>
        <dbReference type="ChEBI" id="CHEBI:30616"/>
    </ligand>
</feature>
<keyword evidence="6 9" id="KW-0238">DNA-binding</keyword>
<feature type="binding site" evidence="9">
    <location>
        <position position="35"/>
    </location>
    <ligand>
        <name>ATP</name>
        <dbReference type="ChEBI" id="CHEBI:30616"/>
    </ligand>
</feature>
<feature type="binding site" evidence="9">
    <location>
        <position position="81"/>
    </location>
    <ligand>
        <name>Mg(2+)</name>
        <dbReference type="ChEBI" id="CHEBI:18420"/>
    </ligand>
</feature>
<comment type="domain">
    <text evidence="9">Has 3 domains, the large (RuvB-L) and small ATPase (RuvB-S) domains and the C-terminal head (RuvB-H) domain. The head domain binds DNA, while the ATPase domains jointly bind ATP, ADP or are empty depending on the state of the subunit in the translocation cycle. During a single DNA translocation step the structure of each domain remains the same, but their relative positions change.</text>
</comment>
<evidence type="ECO:0000256" key="4">
    <source>
        <dbReference type="ARBA" id="ARBA00022801"/>
    </source>
</evidence>
<dbReference type="PANTHER" id="PTHR42848:SF1">
    <property type="entry name" value="HOLLIDAY JUNCTION BRANCH MIGRATION COMPLEX SUBUNIT RUVB"/>
    <property type="match status" value="1"/>
</dbReference>
<dbReference type="Gene3D" id="1.10.8.60">
    <property type="match status" value="1"/>
</dbReference>
<evidence type="ECO:0000256" key="9">
    <source>
        <dbReference type="HAMAP-Rule" id="MF_00016"/>
    </source>
</evidence>
<evidence type="ECO:0000256" key="10">
    <source>
        <dbReference type="SAM" id="MobiDB-lite"/>
    </source>
</evidence>
<feature type="binding site" evidence="9">
    <location>
        <position position="325"/>
    </location>
    <ligand>
        <name>DNA</name>
        <dbReference type="ChEBI" id="CHEBI:16991"/>
    </ligand>
</feature>
<dbReference type="InterPro" id="IPR041445">
    <property type="entry name" value="AAA_lid_4"/>
</dbReference>
<dbReference type="AlphaFoldDB" id="A0A6J4HSP8"/>
<keyword evidence="8 9" id="KW-0234">DNA repair</keyword>
<dbReference type="InterPro" id="IPR008823">
    <property type="entry name" value="RuvB_wg_C"/>
</dbReference>
<gene>
    <name evidence="9" type="primary">ruvB</name>
    <name evidence="12" type="ORF">AVDCRST_MAG77-1083</name>
</gene>
<evidence type="ECO:0000256" key="8">
    <source>
        <dbReference type="ARBA" id="ARBA00023204"/>
    </source>
</evidence>
<dbReference type="InterPro" id="IPR027417">
    <property type="entry name" value="P-loop_NTPase"/>
</dbReference>
<dbReference type="PANTHER" id="PTHR42848">
    <property type="match status" value="1"/>
</dbReference>
<dbReference type="InterPro" id="IPR004605">
    <property type="entry name" value="DNA_helicase_Holl-junc_RuvB"/>
</dbReference>
<dbReference type="EMBL" id="CADCTC010000072">
    <property type="protein sequence ID" value="CAA9232880.1"/>
    <property type="molecule type" value="Genomic_DNA"/>
</dbReference>
<keyword evidence="7 9" id="KW-0233">DNA recombination</keyword>
<dbReference type="GO" id="GO:0009378">
    <property type="term" value="F:four-way junction helicase activity"/>
    <property type="evidence" value="ECO:0007669"/>
    <property type="project" value="InterPro"/>
</dbReference>
<proteinExistence type="inferred from homology"/>
<dbReference type="HAMAP" id="MF_00016">
    <property type="entry name" value="DNA_HJ_migration_RuvB"/>
    <property type="match status" value="1"/>
</dbReference>
<feature type="region of interest" description="Small ATPAse domain (RuvB-S)" evidence="9">
    <location>
        <begin position="197"/>
        <end position="267"/>
    </location>
</feature>
<dbReference type="Gene3D" id="3.40.50.300">
    <property type="entry name" value="P-loop containing nucleotide triphosphate hydrolases"/>
    <property type="match status" value="1"/>
</dbReference>
<feature type="binding site" evidence="9">
    <location>
        <position position="82"/>
    </location>
    <ligand>
        <name>ATP</name>
        <dbReference type="ChEBI" id="CHEBI:30616"/>
    </ligand>
</feature>
<dbReference type="EC" id="3.6.4.-" evidence="9"/>
<feature type="region of interest" description="Head domain (RuvB-H)" evidence="9">
    <location>
        <begin position="270"/>
        <end position="357"/>
    </location>
</feature>
<feature type="binding site" evidence="9">
    <location>
        <position position="196"/>
    </location>
    <ligand>
        <name>ATP</name>
        <dbReference type="ChEBI" id="CHEBI:30616"/>
    </ligand>
</feature>
<name>A0A6J4HSP8_9CHLR</name>
<feature type="binding site" evidence="9">
    <location>
        <position position="81"/>
    </location>
    <ligand>
        <name>ATP</name>
        <dbReference type="ChEBI" id="CHEBI:30616"/>
    </ligand>
</feature>
<comment type="subunit">
    <text evidence="9">Homohexamer. Forms an RuvA(8)-RuvB(12)-Holliday junction (HJ) complex. HJ DNA is sandwiched between 2 RuvA tetramers; dsDNA enters through RuvA and exits via RuvB. An RuvB hexamer assembles on each DNA strand where it exits the tetramer. Each RuvB hexamer is contacted by two RuvA subunits (via domain III) on 2 adjacent RuvB subunits; this complex drives branch migration. In the full resolvosome a probable DNA-RuvA(4)-RuvB(12)-RuvC(2) complex forms which resolves the HJ.</text>
</comment>
<feature type="region of interest" description="Disordered" evidence="10">
    <location>
        <begin position="1"/>
        <end position="35"/>
    </location>
</feature>
<accession>A0A6J4HSP8</accession>
<organism evidence="12">
    <name type="scientific">uncultured Chloroflexota bacterium</name>
    <dbReference type="NCBI Taxonomy" id="166587"/>
    <lineage>
        <taxon>Bacteria</taxon>
        <taxon>Bacillati</taxon>
        <taxon>Chloroflexota</taxon>
        <taxon>environmental samples</taxon>
    </lineage>
</organism>
<feature type="binding site" evidence="9">
    <location>
        <position position="186"/>
    </location>
    <ligand>
        <name>ATP</name>
        <dbReference type="ChEBI" id="CHEBI:30616"/>
    </ligand>
</feature>
<evidence type="ECO:0000256" key="2">
    <source>
        <dbReference type="ARBA" id="ARBA00022741"/>
    </source>
</evidence>
<dbReference type="SUPFAM" id="SSF46785">
    <property type="entry name" value="Winged helix' DNA-binding domain"/>
    <property type="match status" value="1"/>
</dbReference>